<dbReference type="InterPro" id="IPR000008">
    <property type="entry name" value="C2_dom"/>
</dbReference>
<keyword evidence="5" id="KW-0479">Metal-binding</keyword>
<reference evidence="15" key="1">
    <citation type="submission" date="2018-02" db="EMBL/GenBank/DDBJ databases">
        <authorList>
            <person name="Cohen D.B."/>
            <person name="Kent A.D."/>
        </authorList>
    </citation>
    <scope>NUCLEOTIDE SEQUENCE</scope>
</reference>
<dbReference type="PANTHER" id="PTHR10774">
    <property type="entry name" value="EXTENDED SYNAPTOTAGMIN-RELATED"/>
    <property type="match status" value="1"/>
</dbReference>
<evidence type="ECO:0000256" key="7">
    <source>
        <dbReference type="ARBA" id="ARBA00022837"/>
    </source>
</evidence>
<dbReference type="InterPro" id="IPR045050">
    <property type="entry name" value="Synaptotagmin_plant"/>
</dbReference>
<evidence type="ECO:0000256" key="11">
    <source>
        <dbReference type="ARBA" id="ARBA00023136"/>
    </source>
</evidence>
<dbReference type="GO" id="GO:0008289">
    <property type="term" value="F:lipid binding"/>
    <property type="evidence" value="ECO:0007669"/>
    <property type="project" value="UniProtKB-KW"/>
</dbReference>
<dbReference type="GO" id="GO:0046872">
    <property type="term" value="F:metal ion binding"/>
    <property type="evidence" value="ECO:0007669"/>
    <property type="project" value="UniProtKB-KW"/>
</dbReference>
<feature type="transmembrane region" description="Helical" evidence="12">
    <location>
        <begin position="6"/>
        <end position="30"/>
    </location>
</feature>
<evidence type="ECO:0000259" key="13">
    <source>
        <dbReference type="PROSITE" id="PS50004"/>
    </source>
</evidence>
<evidence type="ECO:0000256" key="8">
    <source>
        <dbReference type="ARBA" id="ARBA00022989"/>
    </source>
</evidence>
<evidence type="ECO:0000256" key="1">
    <source>
        <dbReference type="ARBA" id="ARBA00004167"/>
    </source>
</evidence>
<evidence type="ECO:0000256" key="2">
    <source>
        <dbReference type="ARBA" id="ARBA00006996"/>
    </source>
</evidence>
<dbReference type="SMART" id="SM00239">
    <property type="entry name" value="C2"/>
    <property type="match status" value="1"/>
</dbReference>
<accession>A0A2N9EQZ2</accession>
<keyword evidence="3" id="KW-0813">Transport</keyword>
<evidence type="ECO:0000259" key="14">
    <source>
        <dbReference type="PROSITE" id="PS51847"/>
    </source>
</evidence>
<dbReference type="GO" id="GO:0006869">
    <property type="term" value="P:lipid transport"/>
    <property type="evidence" value="ECO:0007669"/>
    <property type="project" value="UniProtKB-KW"/>
</dbReference>
<dbReference type="InterPro" id="IPR031468">
    <property type="entry name" value="SMP_LBD"/>
</dbReference>
<evidence type="ECO:0000256" key="6">
    <source>
        <dbReference type="ARBA" id="ARBA00022737"/>
    </source>
</evidence>
<dbReference type="InterPro" id="IPR035892">
    <property type="entry name" value="C2_domain_sf"/>
</dbReference>
<evidence type="ECO:0000256" key="10">
    <source>
        <dbReference type="ARBA" id="ARBA00023121"/>
    </source>
</evidence>
<dbReference type="PROSITE" id="PS50004">
    <property type="entry name" value="C2"/>
    <property type="match status" value="1"/>
</dbReference>
<dbReference type="CDD" id="cd00030">
    <property type="entry name" value="C2"/>
    <property type="match status" value="1"/>
</dbReference>
<evidence type="ECO:0000313" key="15">
    <source>
        <dbReference type="EMBL" id="SPC81237.1"/>
    </source>
</evidence>
<gene>
    <name evidence="15" type="ORF">FSB_LOCUS9119</name>
</gene>
<dbReference type="Pfam" id="PF17047">
    <property type="entry name" value="SMP_LBD"/>
    <property type="match status" value="1"/>
</dbReference>
<dbReference type="PANTHER" id="PTHR10774:SF62">
    <property type="entry name" value="SYNAPTOTAGMIN-3"/>
    <property type="match status" value="1"/>
</dbReference>
<keyword evidence="7" id="KW-0106">Calcium</keyword>
<keyword evidence="6" id="KW-0677">Repeat</keyword>
<keyword evidence="10" id="KW-0446">Lipid-binding</keyword>
<dbReference type="Pfam" id="PF00168">
    <property type="entry name" value="C2"/>
    <property type="match status" value="1"/>
</dbReference>
<keyword evidence="9" id="KW-0445">Lipid transport</keyword>
<proteinExistence type="inferred from homology"/>
<comment type="similarity">
    <text evidence="2">Belongs to the synaptotagmin family.</text>
</comment>
<evidence type="ECO:0000256" key="3">
    <source>
        <dbReference type="ARBA" id="ARBA00022448"/>
    </source>
</evidence>
<organism evidence="15">
    <name type="scientific">Fagus sylvatica</name>
    <name type="common">Beechnut</name>
    <dbReference type="NCBI Taxonomy" id="28930"/>
    <lineage>
        <taxon>Eukaryota</taxon>
        <taxon>Viridiplantae</taxon>
        <taxon>Streptophyta</taxon>
        <taxon>Embryophyta</taxon>
        <taxon>Tracheophyta</taxon>
        <taxon>Spermatophyta</taxon>
        <taxon>Magnoliopsida</taxon>
        <taxon>eudicotyledons</taxon>
        <taxon>Gunneridae</taxon>
        <taxon>Pentapetalae</taxon>
        <taxon>rosids</taxon>
        <taxon>fabids</taxon>
        <taxon>Fagales</taxon>
        <taxon>Fagaceae</taxon>
        <taxon>Fagus</taxon>
    </lineage>
</organism>
<name>A0A2N9EQZ2_FAGSY</name>
<dbReference type="SUPFAM" id="SSF49562">
    <property type="entry name" value="C2 domain (Calcium/lipid-binding domain, CaLB)"/>
    <property type="match status" value="1"/>
</dbReference>
<keyword evidence="8 12" id="KW-1133">Transmembrane helix</keyword>
<evidence type="ECO:0000256" key="9">
    <source>
        <dbReference type="ARBA" id="ARBA00023055"/>
    </source>
</evidence>
<evidence type="ECO:0000256" key="12">
    <source>
        <dbReference type="SAM" id="Phobius"/>
    </source>
</evidence>
<dbReference type="Gene3D" id="2.60.40.150">
    <property type="entry name" value="C2 domain"/>
    <property type="match status" value="1"/>
</dbReference>
<feature type="domain" description="SMP-LTD" evidence="14">
    <location>
        <begin position="67"/>
        <end position="262"/>
    </location>
</feature>
<dbReference type="GO" id="GO:0016020">
    <property type="term" value="C:membrane"/>
    <property type="evidence" value="ECO:0007669"/>
    <property type="project" value="UniProtKB-SubCell"/>
</dbReference>
<dbReference type="GO" id="GO:0005783">
    <property type="term" value="C:endoplasmic reticulum"/>
    <property type="evidence" value="ECO:0007669"/>
    <property type="project" value="TreeGrafter"/>
</dbReference>
<dbReference type="AlphaFoldDB" id="A0A2N9EQZ2"/>
<evidence type="ECO:0000256" key="4">
    <source>
        <dbReference type="ARBA" id="ARBA00022692"/>
    </source>
</evidence>
<dbReference type="InterPro" id="IPR039010">
    <property type="entry name" value="Synaptotagmin_SMP"/>
</dbReference>
<comment type="subcellular location">
    <subcellularLocation>
        <location evidence="1">Membrane</location>
        <topology evidence="1">Single-pass membrane protein</topology>
    </subcellularLocation>
</comment>
<feature type="domain" description="C2" evidence="13">
    <location>
        <begin position="253"/>
        <end position="389"/>
    </location>
</feature>
<keyword evidence="4 12" id="KW-0812">Transmembrane</keyword>
<dbReference type="CDD" id="cd21677">
    <property type="entry name" value="SMP_SYT"/>
    <property type="match status" value="1"/>
</dbReference>
<protein>
    <recommendedName>
        <fullName evidence="16">C2 domain-containing protein</fullName>
    </recommendedName>
</protein>
<sequence length="467" mass="52333">MGFLSTFFGILGFGIGIPLGLLVGFFLFIYSEAKDVKEPVIRPLYELDSTSLQDLLPEIPLWVKNPDYDRVDWLNKFISDMWPSLDKAICSTIRSTAQPIFEEYIGKFQIKAIEFKNLSLGTLPPAIFGLKVYETNEKELVMEPAFRWAGNPNIVLGIKLLSLQITVQLVDLQIFAAPRIALKPLVPTFPCFANIVVSLMEKNLPGMMVFPDHLQPHVDFGMKILGGDIMSIPGLYRFVQETIKKQIASLYLWPQTLEIPILDASIVGVKKPVGILHVNVVRAHKLLKMDLFGTSDPYVKLSLNGDRLPAKKTTIKRNNLNPEWNEKFKLIVKDPPTQVGAHDKLGMQLVPLKQLTPYETKEFKLDLLKSSSLSEPQNQKRRGQIELELTFVPFKADSIKISDPVGGYGKKESGISRASDNEVVGGAGLLSVTIQGAEDVEGERHNNPYAIVIFRGEQKKTKVKFIF</sequence>
<evidence type="ECO:0000256" key="5">
    <source>
        <dbReference type="ARBA" id="ARBA00022723"/>
    </source>
</evidence>
<dbReference type="PROSITE" id="PS51847">
    <property type="entry name" value="SMP"/>
    <property type="match status" value="1"/>
</dbReference>
<keyword evidence="11 12" id="KW-0472">Membrane</keyword>
<dbReference type="EMBL" id="OIVN01000502">
    <property type="protein sequence ID" value="SPC81237.1"/>
    <property type="molecule type" value="Genomic_DNA"/>
</dbReference>
<evidence type="ECO:0008006" key="16">
    <source>
        <dbReference type="Google" id="ProtNLM"/>
    </source>
</evidence>